<dbReference type="SUPFAM" id="SSF53807">
    <property type="entry name" value="Helical backbone' metal receptor"/>
    <property type="match status" value="1"/>
</dbReference>
<organism evidence="3 4">
    <name type="scientific">Rhodobacter capsulatus</name>
    <name type="common">Rhodopseudomonas capsulata</name>
    <dbReference type="NCBI Taxonomy" id="1061"/>
    <lineage>
        <taxon>Bacteria</taxon>
        <taxon>Pseudomonadati</taxon>
        <taxon>Pseudomonadota</taxon>
        <taxon>Alphaproteobacteria</taxon>
        <taxon>Rhodobacterales</taxon>
        <taxon>Rhodobacter group</taxon>
        <taxon>Rhodobacter</taxon>
    </lineage>
</organism>
<dbReference type="Gene3D" id="3.40.50.1980">
    <property type="entry name" value="Nitrogenase molybdenum iron protein domain"/>
    <property type="match status" value="2"/>
</dbReference>
<dbReference type="OrthoDB" id="9775594at2"/>
<gene>
    <name evidence="3" type="ORF">FBT96_18295</name>
</gene>
<keyword evidence="1" id="KW-0732">Signal</keyword>
<proteinExistence type="predicted"/>
<dbReference type="PROSITE" id="PS50983">
    <property type="entry name" value="FE_B12_PBP"/>
    <property type="match status" value="1"/>
</dbReference>
<evidence type="ECO:0000313" key="3">
    <source>
        <dbReference type="EMBL" id="TKD14474.1"/>
    </source>
</evidence>
<protein>
    <submittedName>
        <fullName evidence="3">Iron ABC transporter substrate-binding protein</fullName>
    </submittedName>
</protein>
<dbReference type="EMBL" id="SWJZ01000102">
    <property type="protein sequence ID" value="TKD14474.1"/>
    <property type="molecule type" value="Genomic_DNA"/>
</dbReference>
<dbReference type="PANTHER" id="PTHR30535">
    <property type="entry name" value="VITAMIN B12-BINDING PROTEIN"/>
    <property type="match status" value="1"/>
</dbReference>
<evidence type="ECO:0000256" key="1">
    <source>
        <dbReference type="SAM" id="SignalP"/>
    </source>
</evidence>
<dbReference type="Proteomes" id="UP000310597">
    <property type="component" value="Unassembled WGS sequence"/>
</dbReference>
<evidence type="ECO:0000313" key="4">
    <source>
        <dbReference type="Proteomes" id="UP000310597"/>
    </source>
</evidence>
<dbReference type="InterPro" id="IPR002491">
    <property type="entry name" value="ABC_transptr_periplasmic_BD"/>
</dbReference>
<dbReference type="RefSeq" id="WP_136909216.1">
    <property type="nucleotide sequence ID" value="NZ_SWJZ01000102.1"/>
</dbReference>
<name>A0A4V5PT58_RHOCA</name>
<dbReference type="AlphaFoldDB" id="A0A4V5PT58"/>
<dbReference type="Pfam" id="PF01497">
    <property type="entry name" value="Peripla_BP_2"/>
    <property type="match status" value="1"/>
</dbReference>
<dbReference type="InterPro" id="IPR050902">
    <property type="entry name" value="ABC_Transporter_SBP"/>
</dbReference>
<reference evidence="3 4" key="1">
    <citation type="submission" date="2019-04" db="EMBL/GenBank/DDBJ databases">
        <title>Draft Whole-Genome sequence of the purple photosynthetic bacterium Rhodobacter capsulatus SP108 with an indigenous class A beta-lactamase.</title>
        <authorList>
            <person name="Robertson S."/>
            <person name="Meyer T.E."/>
            <person name="Kyndt J.A."/>
        </authorList>
    </citation>
    <scope>NUCLEOTIDE SEQUENCE [LARGE SCALE GENOMIC DNA]</scope>
    <source>
        <strain evidence="3 4">SP108</strain>
    </source>
</reference>
<sequence>MSLLTLARRSALGLAVAGLAVLSAEAAETTVTDVLGRKVDVTLPAERVVLGLYFTDYIAVGGTESFDKVVGLSREAWEGWTPTNWALFKTAMPQIETIADVGEFEVGTFSVEKTLSLAPDVVVLADWQYQALGSDEDRLNAAGVDIVVVDYNAEDPARHAKSTELLGQITGRTDRAAELSALYQGTVDMVSDRLAKAGLPKPRVYVEFANKGPEEIGNSFGKSMWGALATLAGGDNIAAPVIDNWGPLSEEQILTAQPEVVVLAGRETELTKNPAALVMGVGIDRAEAQKRLAGYTARNGWAELPAVRDGRVHAVYQGASRTIADFAMIQVFAKALYPQVFADLDPEAAYRDFWKTYLPVVPEGTFAMTLAQ</sequence>
<feature type="domain" description="Fe/B12 periplasmic-binding" evidence="2">
    <location>
        <begin position="46"/>
        <end position="344"/>
    </location>
</feature>
<feature type="chain" id="PRO_5020279340" evidence="1">
    <location>
        <begin position="27"/>
        <end position="372"/>
    </location>
</feature>
<accession>A0A4V5PT58</accession>
<comment type="caution">
    <text evidence="3">The sequence shown here is derived from an EMBL/GenBank/DDBJ whole genome shotgun (WGS) entry which is preliminary data.</text>
</comment>
<feature type="signal peptide" evidence="1">
    <location>
        <begin position="1"/>
        <end position="26"/>
    </location>
</feature>
<dbReference type="PANTHER" id="PTHR30535:SF34">
    <property type="entry name" value="MOLYBDATE-BINDING PROTEIN MOLA"/>
    <property type="match status" value="1"/>
</dbReference>
<evidence type="ECO:0000259" key="2">
    <source>
        <dbReference type="PROSITE" id="PS50983"/>
    </source>
</evidence>